<dbReference type="SUPFAM" id="SSF53613">
    <property type="entry name" value="Ribokinase-like"/>
    <property type="match status" value="1"/>
</dbReference>
<dbReference type="SUPFAM" id="SSF110581">
    <property type="entry name" value="Indigoidine synthase A-like"/>
    <property type="match status" value="1"/>
</dbReference>
<keyword evidence="1" id="KW-0479">Metal-binding</keyword>
<dbReference type="CDD" id="cd01941">
    <property type="entry name" value="YeiC_kinase_like"/>
    <property type="match status" value="1"/>
</dbReference>
<dbReference type="InterPro" id="IPR022830">
    <property type="entry name" value="Indigdn_synthA-like"/>
</dbReference>
<gene>
    <name evidence="7" type="ORF">PPNO1_LOCUS6157</name>
</gene>
<keyword evidence="5" id="KW-0326">Glycosidase</keyword>
<evidence type="ECO:0000256" key="5">
    <source>
        <dbReference type="ARBA" id="ARBA00023295"/>
    </source>
</evidence>
<organism evidence="7 8">
    <name type="scientific">Parascedosporium putredinis</name>
    <dbReference type="NCBI Taxonomy" id="1442378"/>
    <lineage>
        <taxon>Eukaryota</taxon>
        <taxon>Fungi</taxon>
        <taxon>Dikarya</taxon>
        <taxon>Ascomycota</taxon>
        <taxon>Pezizomycotina</taxon>
        <taxon>Sordariomycetes</taxon>
        <taxon>Hypocreomycetidae</taxon>
        <taxon>Microascales</taxon>
        <taxon>Microascaceae</taxon>
        <taxon>Parascedosporium</taxon>
    </lineage>
</organism>
<dbReference type="InterPro" id="IPR011611">
    <property type="entry name" value="PfkB_dom"/>
</dbReference>
<dbReference type="PANTHER" id="PTHR42909">
    <property type="entry name" value="ZGC:136858"/>
    <property type="match status" value="1"/>
</dbReference>
<protein>
    <recommendedName>
        <fullName evidence="6">Carbohydrate kinase PfkB domain-containing protein</fullName>
    </recommendedName>
</protein>
<evidence type="ECO:0000256" key="1">
    <source>
        <dbReference type="ARBA" id="ARBA00022723"/>
    </source>
</evidence>
<dbReference type="PANTHER" id="PTHR42909:SF1">
    <property type="entry name" value="CARBOHYDRATE KINASE PFKB DOMAIN-CONTAINING PROTEIN"/>
    <property type="match status" value="1"/>
</dbReference>
<dbReference type="Pfam" id="PF04227">
    <property type="entry name" value="Indigoidine_A"/>
    <property type="match status" value="1"/>
</dbReference>
<dbReference type="InterPro" id="IPR007342">
    <property type="entry name" value="PsuG"/>
</dbReference>
<comment type="caution">
    <text evidence="7">The sequence shown here is derived from an EMBL/GenBank/DDBJ whole genome shotgun (WGS) entry which is preliminary data.</text>
</comment>
<keyword evidence="8" id="KW-1185">Reference proteome</keyword>
<keyword evidence="2" id="KW-0378">Hydrolase</keyword>
<dbReference type="GO" id="GO:0016798">
    <property type="term" value="F:hydrolase activity, acting on glycosyl bonds"/>
    <property type="evidence" value="ECO:0007669"/>
    <property type="project" value="UniProtKB-KW"/>
</dbReference>
<sequence>MSSSSHGNLGNLRKILRISDDVSHAIASNQPVVALESTIYTHGALAQDLMLEKIVREHGGVPAVIGILDGVPTVGLTPDEIDRMVNEGKPVKASRRDIAFLAGRGLLSRGVHGGTTIAGTMLLARIAGIRVFGTGGLGGVHRGGQDSLDISADLTELGRTRVAVVSSGCKGFLDIPRTLEYLETQGTVVATFADGREGAVDFPAFWARDSGTKSPAVVHDEKEAAAIILAQERLGIESGLLFANPIPEKYAIPSSEMAAAIETAVREASEKGYTGSTNTPYVLSRIRSLTNEKSVEANVGLVRANVARAAKIAGELSKLSRKGSDFSTFKTHPVPAASTKKEPKVEGKKHLKADILVAGAVAIDLNCDYVAQQSPATEATGEELIPKPHTSNPARINQSVGGVGHNVALAAHRVSGDVKVRLCSMVGDDVAGQTVLSTLQSCGLDTSYVRKLSADYHSSSRTAQYVAVNDAQKNLVMAMADMGIFTHHSFPEYWKSAVAGAKPQWLVVDGNWSEKDIRAWIQAARTQDCSVAFEPVSTAKATRLFCPEKDFSNLRVYPNAAIDIATPNHFELLSMFNAARENGYFDNPAWFSVVDAFGMRGARERFVRLTSAEMTDLGIPVQSVQLLPYIPTVITKLGSKGVLLTTILHKDDPRLRDPDSERYILTRSSGDHAHVGASI</sequence>
<dbReference type="Gene3D" id="3.40.1790.10">
    <property type="entry name" value="Indigoidine synthase domain"/>
    <property type="match status" value="1"/>
</dbReference>
<reference evidence="7" key="1">
    <citation type="submission" date="2022-11" db="EMBL/GenBank/DDBJ databases">
        <authorList>
            <person name="Scott C."/>
            <person name="Bruce N."/>
        </authorList>
    </citation>
    <scope>NUCLEOTIDE SEQUENCE</scope>
</reference>
<name>A0A9P1H6L5_9PEZI</name>
<evidence type="ECO:0000256" key="2">
    <source>
        <dbReference type="ARBA" id="ARBA00022801"/>
    </source>
</evidence>
<dbReference type="Gene3D" id="3.40.1190.20">
    <property type="match status" value="1"/>
</dbReference>
<keyword evidence="4" id="KW-0456">Lyase</keyword>
<evidence type="ECO:0000313" key="8">
    <source>
        <dbReference type="Proteomes" id="UP000838763"/>
    </source>
</evidence>
<accession>A0A9P1H6L5</accession>
<evidence type="ECO:0000313" key="7">
    <source>
        <dbReference type="EMBL" id="CAI4216503.1"/>
    </source>
</evidence>
<dbReference type="GO" id="GO:0005737">
    <property type="term" value="C:cytoplasm"/>
    <property type="evidence" value="ECO:0007669"/>
    <property type="project" value="TreeGrafter"/>
</dbReference>
<dbReference type="Proteomes" id="UP000838763">
    <property type="component" value="Unassembled WGS sequence"/>
</dbReference>
<dbReference type="OrthoDB" id="198885at2759"/>
<evidence type="ECO:0000256" key="4">
    <source>
        <dbReference type="ARBA" id="ARBA00023239"/>
    </source>
</evidence>
<dbReference type="InterPro" id="IPR029056">
    <property type="entry name" value="Ribokinase-like"/>
</dbReference>
<dbReference type="AlphaFoldDB" id="A0A9P1H6L5"/>
<dbReference type="EMBL" id="CALLCH030000015">
    <property type="protein sequence ID" value="CAI4216503.1"/>
    <property type="molecule type" value="Genomic_DNA"/>
</dbReference>
<feature type="domain" description="Carbohydrate kinase PfkB" evidence="6">
    <location>
        <begin position="384"/>
        <end position="579"/>
    </location>
</feature>
<evidence type="ECO:0000259" key="6">
    <source>
        <dbReference type="Pfam" id="PF00294"/>
    </source>
</evidence>
<evidence type="ECO:0000256" key="3">
    <source>
        <dbReference type="ARBA" id="ARBA00023211"/>
    </source>
</evidence>
<dbReference type="GO" id="GO:0046872">
    <property type="term" value="F:metal ion binding"/>
    <property type="evidence" value="ECO:0007669"/>
    <property type="project" value="UniProtKB-KW"/>
</dbReference>
<dbReference type="Pfam" id="PF00294">
    <property type="entry name" value="PfkB"/>
    <property type="match status" value="1"/>
</dbReference>
<proteinExistence type="predicted"/>
<dbReference type="GO" id="GO:0004730">
    <property type="term" value="F:pseudouridylate synthase activity"/>
    <property type="evidence" value="ECO:0007669"/>
    <property type="project" value="InterPro"/>
</dbReference>
<keyword evidence="3" id="KW-0464">Manganese</keyword>